<evidence type="ECO:0000313" key="1">
    <source>
        <dbReference type="EMBL" id="KAG0654763.1"/>
    </source>
</evidence>
<dbReference type="OrthoDB" id="860at2759"/>
<protein>
    <submittedName>
        <fullName evidence="1">Uncharacterized protein</fullName>
    </submittedName>
</protein>
<reference evidence="1 2" key="1">
    <citation type="submission" date="2020-11" db="EMBL/GenBank/DDBJ databases">
        <title>Kefir isolates.</title>
        <authorList>
            <person name="Marcisauskas S."/>
            <person name="Kim Y."/>
            <person name="Blasche S."/>
        </authorList>
    </citation>
    <scope>NUCLEOTIDE SEQUENCE [LARGE SCALE GENOMIC DNA]</scope>
    <source>
        <strain evidence="1 2">KR</strain>
    </source>
</reference>
<sequence length="217" mass="23489">MSSTVIKPVRRPLALNEAYLAILSRRPILTKAGTGGLLYYLSELVSTGVAQALARGRRRTYARAAALSKSDDPARARSGICAAQTHLNALKLALYAPLDHALYELLARVFRGRTSVRARITEVVAALAIILPIQNTVYLSALSVIHGSIRQVSADVRSELLPITRISAVIQTLSLLFAQKFLPQPAWTPFFTGVASMVDTFINVKVKVHAGSRAKTA</sequence>
<name>A0A9P7B2E2_RHOMI</name>
<keyword evidence="2" id="KW-1185">Reference proteome</keyword>
<evidence type="ECO:0000313" key="2">
    <source>
        <dbReference type="Proteomes" id="UP000777482"/>
    </source>
</evidence>
<proteinExistence type="predicted"/>
<dbReference type="Proteomes" id="UP000777482">
    <property type="component" value="Unassembled WGS sequence"/>
</dbReference>
<gene>
    <name evidence="1" type="ORF">C6P46_001407</name>
</gene>
<organism evidence="1 2">
    <name type="scientific">Rhodotorula mucilaginosa</name>
    <name type="common">Yeast</name>
    <name type="synonym">Rhodotorula rubra</name>
    <dbReference type="NCBI Taxonomy" id="5537"/>
    <lineage>
        <taxon>Eukaryota</taxon>
        <taxon>Fungi</taxon>
        <taxon>Dikarya</taxon>
        <taxon>Basidiomycota</taxon>
        <taxon>Pucciniomycotina</taxon>
        <taxon>Microbotryomycetes</taxon>
        <taxon>Sporidiobolales</taxon>
        <taxon>Sporidiobolaceae</taxon>
        <taxon>Rhodotorula</taxon>
    </lineage>
</organism>
<dbReference type="EMBL" id="PUHQ01000139">
    <property type="protein sequence ID" value="KAG0654763.1"/>
    <property type="molecule type" value="Genomic_DNA"/>
</dbReference>
<dbReference type="AlphaFoldDB" id="A0A9P7B2E2"/>
<comment type="caution">
    <text evidence="1">The sequence shown here is derived from an EMBL/GenBank/DDBJ whole genome shotgun (WGS) entry which is preliminary data.</text>
</comment>
<accession>A0A9P7B2E2</accession>